<dbReference type="GeneID" id="115742791"/>
<feature type="compositionally biased region" description="Acidic residues" evidence="2">
    <location>
        <begin position="166"/>
        <end position="187"/>
    </location>
</feature>
<keyword evidence="1" id="KW-0862">Zinc</keyword>
<feature type="region of interest" description="Disordered" evidence="2">
    <location>
        <begin position="34"/>
        <end position="61"/>
    </location>
</feature>
<dbReference type="PROSITE" id="PS50157">
    <property type="entry name" value="ZINC_FINGER_C2H2_2"/>
    <property type="match status" value="3"/>
</dbReference>
<dbReference type="GO" id="GO:0008270">
    <property type="term" value="F:zinc ion binding"/>
    <property type="evidence" value="ECO:0007669"/>
    <property type="project" value="UniProtKB-KW"/>
</dbReference>
<protein>
    <submittedName>
        <fullName evidence="5">Zinc finger protein ZAT1</fullName>
    </submittedName>
</protein>
<feature type="compositionally biased region" description="Basic and acidic residues" evidence="2">
    <location>
        <begin position="94"/>
        <end position="106"/>
    </location>
</feature>
<name>A0A8B8PEB6_9MYRT</name>
<dbReference type="AlphaFoldDB" id="A0A8B8PEB6"/>
<feature type="compositionally biased region" description="Basic residues" evidence="2">
    <location>
        <begin position="108"/>
        <end position="119"/>
    </location>
</feature>
<dbReference type="PANTHER" id="PTHR46326:SF10">
    <property type="entry name" value="C2H2 AND C2HC ZINC FINGER PROTEIN"/>
    <property type="match status" value="1"/>
</dbReference>
<dbReference type="OrthoDB" id="654211at2759"/>
<accession>A0A8B8PEB6</accession>
<dbReference type="InterPro" id="IPR044303">
    <property type="entry name" value="ZAT1/4/9"/>
</dbReference>
<dbReference type="SMART" id="SM00355">
    <property type="entry name" value="ZnF_C2H2"/>
    <property type="match status" value="3"/>
</dbReference>
<evidence type="ECO:0000256" key="1">
    <source>
        <dbReference type="PROSITE-ProRule" id="PRU00042"/>
    </source>
</evidence>
<feature type="region of interest" description="Disordered" evidence="2">
    <location>
        <begin position="90"/>
        <end position="133"/>
    </location>
</feature>
<dbReference type="PANTHER" id="PTHR46326">
    <property type="entry name" value="ZINC FINGER PROTEIN ZAT1-RELATED"/>
    <property type="match status" value="1"/>
</dbReference>
<keyword evidence="1" id="KW-0479">Metal-binding</keyword>
<dbReference type="KEGG" id="rarg:115742791"/>
<dbReference type="Pfam" id="PF13912">
    <property type="entry name" value="zf-C2H2_6"/>
    <property type="match status" value="3"/>
</dbReference>
<evidence type="ECO:0000259" key="3">
    <source>
        <dbReference type="PROSITE" id="PS50157"/>
    </source>
</evidence>
<feature type="domain" description="C2H2-type" evidence="3">
    <location>
        <begin position="256"/>
        <end position="278"/>
    </location>
</feature>
<feature type="region of interest" description="Disordered" evidence="2">
    <location>
        <begin position="309"/>
        <end position="332"/>
    </location>
</feature>
<dbReference type="InterPro" id="IPR013087">
    <property type="entry name" value="Znf_C2H2_type"/>
</dbReference>
<dbReference type="Gene3D" id="3.30.160.60">
    <property type="entry name" value="Classic Zinc Finger"/>
    <property type="match status" value="1"/>
</dbReference>
<proteinExistence type="predicted"/>
<dbReference type="Proteomes" id="UP000827889">
    <property type="component" value="Chromosome 10"/>
</dbReference>
<dbReference type="GO" id="GO:0006355">
    <property type="term" value="P:regulation of DNA-templated transcription"/>
    <property type="evidence" value="ECO:0007669"/>
    <property type="project" value="InterPro"/>
</dbReference>
<sequence length="332" mass="36771">MEKNRVCTICNRRFANGKAMGGHMRSHFAKLPLPSKQPHVQSEPTPLPALSSSPLHRDRNNVTSKDFRLSLKIYHPLDRSAKSESSFIASTDPALHDKGSEAESQRNLKGRRSSRRCKPPRAETSEQVSSVSENFSADEDVALCLLMLLRDSWTRKGKGVGREVVDESAEDDEKDNEDDGDGDGDGDESFRATRANHRHHPKYRCETCNKVFRSYQAYGGHKASQSHKRMKVLDGGEKEGGNGGAKTKTLTDQRLFKCPFCDKVFDSGQGLGGHKKVHFFNSAGSKSSNNNRNNNVAMTKVGECRIDLNLLPSPEEEEGSHEPPESSDVSSQ</sequence>
<dbReference type="SUPFAM" id="SSF57667">
    <property type="entry name" value="beta-beta-alpha zinc fingers"/>
    <property type="match status" value="1"/>
</dbReference>
<dbReference type="InterPro" id="IPR036236">
    <property type="entry name" value="Znf_C2H2_sf"/>
</dbReference>
<feature type="domain" description="C2H2-type" evidence="3">
    <location>
        <begin position="203"/>
        <end position="232"/>
    </location>
</feature>
<evidence type="ECO:0000313" key="5">
    <source>
        <dbReference type="RefSeq" id="XP_030533146.1"/>
    </source>
</evidence>
<reference evidence="5" key="1">
    <citation type="submission" date="2025-08" db="UniProtKB">
        <authorList>
            <consortium name="RefSeq"/>
        </authorList>
    </citation>
    <scope>IDENTIFICATION</scope>
    <source>
        <tissue evidence="5">Leaf</tissue>
    </source>
</reference>
<feature type="region of interest" description="Disordered" evidence="2">
    <location>
        <begin position="157"/>
        <end position="198"/>
    </location>
</feature>
<feature type="domain" description="C2H2-type" evidence="3">
    <location>
        <begin position="5"/>
        <end position="32"/>
    </location>
</feature>
<keyword evidence="1" id="KW-0863">Zinc-finger</keyword>
<keyword evidence="4" id="KW-1185">Reference proteome</keyword>
<evidence type="ECO:0000256" key="2">
    <source>
        <dbReference type="SAM" id="MobiDB-lite"/>
    </source>
</evidence>
<dbReference type="RefSeq" id="XP_030533146.1">
    <property type="nucleotide sequence ID" value="XM_030677286.2"/>
</dbReference>
<evidence type="ECO:0000313" key="4">
    <source>
        <dbReference type="Proteomes" id="UP000827889"/>
    </source>
</evidence>
<gene>
    <name evidence="5" type="primary">LOC115742791</name>
</gene>
<dbReference type="PROSITE" id="PS00028">
    <property type="entry name" value="ZINC_FINGER_C2H2_1"/>
    <property type="match status" value="3"/>
</dbReference>
<organism evidence="4 5">
    <name type="scientific">Rhodamnia argentea</name>
    <dbReference type="NCBI Taxonomy" id="178133"/>
    <lineage>
        <taxon>Eukaryota</taxon>
        <taxon>Viridiplantae</taxon>
        <taxon>Streptophyta</taxon>
        <taxon>Embryophyta</taxon>
        <taxon>Tracheophyta</taxon>
        <taxon>Spermatophyta</taxon>
        <taxon>Magnoliopsida</taxon>
        <taxon>eudicotyledons</taxon>
        <taxon>Gunneridae</taxon>
        <taxon>Pentapetalae</taxon>
        <taxon>rosids</taxon>
        <taxon>malvids</taxon>
        <taxon>Myrtales</taxon>
        <taxon>Myrtaceae</taxon>
        <taxon>Myrtoideae</taxon>
        <taxon>Myrteae</taxon>
        <taxon>Australasian group</taxon>
        <taxon>Rhodamnia</taxon>
    </lineage>
</organism>